<dbReference type="OrthoDB" id="6695029at2"/>
<organism evidence="1 2">
    <name type="scientific">Eikenella corrodens</name>
    <dbReference type="NCBI Taxonomy" id="539"/>
    <lineage>
        <taxon>Bacteria</taxon>
        <taxon>Pseudomonadati</taxon>
        <taxon>Pseudomonadota</taxon>
        <taxon>Betaproteobacteria</taxon>
        <taxon>Neisseriales</taxon>
        <taxon>Neisseriaceae</taxon>
        <taxon>Eikenella</taxon>
    </lineage>
</organism>
<dbReference type="AlphaFoldDB" id="A0A1A9RLC9"/>
<sequence>MPTLHIRTPNPTLYIAFLALGLLSAIKSGVISPEVGIWTLRMPKNYDETLPYCPPKLQNIIECFDELDLLSRLDAVAYAQTIDRLLHDLQQIVAEHSEPYDAHLSISG</sequence>
<dbReference type="EMBL" id="LXSG01000032">
    <property type="protein sequence ID" value="OAM18851.1"/>
    <property type="molecule type" value="Genomic_DNA"/>
</dbReference>
<dbReference type="RefSeq" id="WP_064087728.1">
    <property type="nucleotide sequence ID" value="NZ_LXSG01000032.1"/>
</dbReference>
<comment type="caution">
    <text evidence="1">The sequence shown here is derived from an EMBL/GenBank/DDBJ whole genome shotgun (WGS) entry which is preliminary data.</text>
</comment>
<evidence type="ECO:0000313" key="1">
    <source>
        <dbReference type="EMBL" id="OAM18851.1"/>
    </source>
</evidence>
<proteinExistence type="predicted"/>
<name>A0A1A9RLC9_EIKCO</name>
<evidence type="ECO:0000313" key="2">
    <source>
        <dbReference type="Proteomes" id="UP000077589"/>
    </source>
</evidence>
<accession>A0A1A9RLC9</accession>
<dbReference type="Proteomes" id="UP000077589">
    <property type="component" value="Unassembled WGS sequence"/>
</dbReference>
<protein>
    <submittedName>
        <fullName evidence="1">Uncharacterized protein</fullName>
    </submittedName>
</protein>
<gene>
    <name evidence="1" type="ORF">A7P90_06185</name>
</gene>
<reference evidence="2" key="1">
    <citation type="submission" date="2016-05" db="EMBL/GenBank/DDBJ databases">
        <title>Draft genome of Corynebacterium afermentans subsp. afermentans LCDC 88199T.</title>
        <authorList>
            <person name="Bernier A.-M."/>
            <person name="Bernard K."/>
        </authorList>
    </citation>
    <scope>NUCLEOTIDE SEQUENCE [LARGE SCALE GENOMIC DNA]</scope>
    <source>
        <strain evidence="2">NML04-0072</strain>
    </source>
</reference>